<name>A0ABP6MWB0_9ACTN</name>
<accession>A0ABP6MWB0</accession>
<protein>
    <submittedName>
        <fullName evidence="2">Uncharacterized protein</fullName>
    </submittedName>
</protein>
<dbReference type="EMBL" id="BAAAUG010000114">
    <property type="protein sequence ID" value="GAA3128091.1"/>
    <property type="molecule type" value="Genomic_DNA"/>
</dbReference>
<feature type="region of interest" description="Disordered" evidence="1">
    <location>
        <begin position="1"/>
        <end position="55"/>
    </location>
</feature>
<evidence type="ECO:0000256" key="1">
    <source>
        <dbReference type="SAM" id="MobiDB-lite"/>
    </source>
</evidence>
<comment type="caution">
    <text evidence="2">The sequence shown here is derived from an EMBL/GenBank/DDBJ whole genome shotgun (WGS) entry which is preliminary data.</text>
</comment>
<reference evidence="3" key="1">
    <citation type="journal article" date="2019" name="Int. J. Syst. Evol. Microbiol.">
        <title>The Global Catalogue of Microorganisms (GCM) 10K type strain sequencing project: providing services to taxonomists for standard genome sequencing and annotation.</title>
        <authorList>
            <consortium name="The Broad Institute Genomics Platform"/>
            <consortium name="The Broad Institute Genome Sequencing Center for Infectious Disease"/>
            <person name="Wu L."/>
            <person name="Ma J."/>
        </authorList>
    </citation>
    <scope>NUCLEOTIDE SEQUENCE [LARGE SCALE GENOMIC DNA]</scope>
    <source>
        <strain evidence="3">JCM 9092</strain>
    </source>
</reference>
<dbReference type="Proteomes" id="UP001501637">
    <property type="component" value="Unassembled WGS sequence"/>
</dbReference>
<feature type="compositionally biased region" description="Basic and acidic residues" evidence="1">
    <location>
        <begin position="10"/>
        <end position="27"/>
    </location>
</feature>
<gene>
    <name evidence="2" type="ORF">GCM10010449_56730</name>
</gene>
<organism evidence="2 3">
    <name type="scientific">Streptomyces rectiviolaceus</name>
    <dbReference type="NCBI Taxonomy" id="332591"/>
    <lineage>
        <taxon>Bacteria</taxon>
        <taxon>Bacillati</taxon>
        <taxon>Actinomycetota</taxon>
        <taxon>Actinomycetes</taxon>
        <taxon>Kitasatosporales</taxon>
        <taxon>Streptomycetaceae</taxon>
        <taxon>Streptomyces</taxon>
    </lineage>
</organism>
<sequence>MGNDAAPPRPHVEAPRGNRVGGRERFAAQRRLVRVRPADEGRAPAATGSELDPGFWRNVQPAEALDLGLPYERTGPRQLG</sequence>
<keyword evidence="3" id="KW-1185">Reference proteome</keyword>
<evidence type="ECO:0000313" key="2">
    <source>
        <dbReference type="EMBL" id="GAA3128091.1"/>
    </source>
</evidence>
<evidence type="ECO:0000313" key="3">
    <source>
        <dbReference type="Proteomes" id="UP001501637"/>
    </source>
</evidence>
<proteinExistence type="predicted"/>